<keyword evidence="1" id="KW-0812">Transmembrane</keyword>
<dbReference type="Proteomes" id="UP000194474">
    <property type="component" value="Unassembled WGS sequence"/>
</dbReference>
<dbReference type="PIRSF" id="PIRSF038959">
    <property type="entry name" value="SdpI"/>
    <property type="match status" value="1"/>
</dbReference>
<dbReference type="Pfam" id="PF13630">
    <property type="entry name" value="SdpI"/>
    <property type="match status" value="1"/>
</dbReference>
<feature type="transmembrane region" description="Helical" evidence="1">
    <location>
        <begin position="12"/>
        <end position="32"/>
    </location>
</feature>
<dbReference type="InterPro" id="IPR026272">
    <property type="entry name" value="SdpI"/>
</dbReference>
<keyword evidence="4" id="KW-1185">Reference proteome</keyword>
<protein>
    <submittedName>
        <fullName evidence="3">Uncharacterized membrane protein</fullName>
    </submittedName>
</protein>
<keyword evidence="1" id="KW-0472">Membrane</keyword>
<dbReference type="OrthoDB" id="9808690at2"/>
<feature type="transmembrane region" description="Helical" evidence="1">
    <location>
        <begin position="52"/>
        <end position="74"/>
    </location>
</feature>
<dbReference type="AlphaFoldDB" id="A0A1Y6ERV8"/>
<feature type="transmembrane region" description="Helical" evidence="1">
    <location>
        <begin position="189"/>
        <end position="212"/>
    </location>
</feature>
<dbReference type="PANTHER" id="PTHR37810">
    <property type="entry name" value="IMMUNITY PROTEIN SDPI"/>
    <property type="match status" value="1"/>
</dbReference>
<accession>A0A1Y6ERV8</accession>
<dbReference type="PANTHER" id="PTHR37810:SF5">
    <property type="entry name" value="IMMUNITY PROTEIN SDPI"/>
    <property type="match status" value="1"/>
</dbReference>
<feature type="transmembrane region" description="Helical" evidence="1">
    <location>
        <begin position="86"/>
        <end position="111"/>
    </location>
</feature>
<evidence type="ECO:0000313" key="4">
    <source>
        <dbReference type="Proteomes" id="UP000194474"/>
    </source>
</evidence>
<dbReference type="InterPro" id="IPR025962">
    <property type="entry name" value="SdpI/YhfL"/>
</dbReference>
<dbReference type="RefSeq" id="WP_086469204.1">
    <property type="nucleotide sequence ID" value="NZ_FXWK01000001.1"/>
</dbReference>
<dbReference type="EMBL" id="FXWK01000001">
    <property type="protein sequence ID" value="SMQ63232.1"/>
    <property type="molecule type" value="Genomic_DNA"/>
</dbReference>
<reference evidence="4" key="1">
    <citation type="submission" date="2017-04" db="EMBL/GenBank/DDBJ databases">
        <authorList>
            <person name="Varghese N."/>
            <person name="Submissions S."/>
        </authorList>
    </citation>
    <scope>NUCLEOTIDE SEQUENCE [LARGE SCALE GENOMIC DNA]</scope>
</reference>
<dbReference type="InterPro" id="IPR012867">
    <property type="entry name" value="DUF1648"/>
</dbReference>
<feature type="domain" description="DUF1648" evidence="2">
    <location>
        <begin position="18"/>
        <end position="62"/>
    </location>
</feature>
<dbReference type="Pfam" id="PF07853">
    <property type="entry name" value="DUF1648"/>
    <property type="match status" value="1"/>
</dbReference>
<proteinExistence type="predicted"/>
<dbReference type="GO" id="GO:0009636">
    <property type="term" value="P:response to toxic substance"/>
    <property type="evidence" value="ECO:0007669"/>
    <property type="project" value="TreeGrafter"/>
</dbReference>
<keyword evidence="1" id="KW-1133">Transmembrane helix</keyword>
<evidence type="ECO:0000313" key="3">
    <source>
        <dbReference type="EMBL" id="SMQ63232.1"/>
    </source>
</evidence>
<feature type="transmembrane region" description="Helical" evidence="1">
    <location>
        <begin position="117"/>
        <end position="136"/>
    </location>
</feature>
<evidence type="ECO:0000256" key="1">
    <source>
        <dbReference type="SAM" id="Phobius"/>
    </source>
</evidence>
<gene>
    <name evidence="3" type="ORF">SAMN06295905_0783</name>
</gene>
<organism evidence="3 4">
    <name type="scientific">Devosia lucknowensis</name>
    <dbReference type="NCBI Taxonomy" id="1096929"/>
    <lineage>
        <taxon>Bacteria</taxon>
        <taxon>Pseudomonadati</taxon>
        <taxon>Pseudomonadota</taxon>
        <taxon>Alphaproteobacteria</taxon>
        <taxon>Hyphomicrobiales</taxon>
        <taxon>Devosiaceae</taxon>
        <taxon>Devosia</taxon>
    </lineage>
</organism>
<feature type="transmembrane region" description="Helical" evidence="1">
    <location>
        <begin position="165"/>
        <end position="183"/>
    </location>
</feature>
<name>A0A1Y6ERV8_9HYPH</name>
<sequence length="218" mass="23154">MTRSVASSTTLNRILLVVLALATVVGFAVVPLETSLPVHWNLAGEADAFAPAAVALLLPALMAGLVMFILFLTRRFAPEDYKSGRHVIDAVVTVITLLAIILLAATIALGLGHAIEMPRLLAIAIGAMWLVVGNYLPKTQSNAVAGVRLPWTMRDAGNWRVTHRWTGRLMMLAGAMVLLVALANPAPEMLFSTLALAVVGPVLASVVISYGLSRRSRG</sequence>
<evidence type="ECO:0000259" key="2">
    <source>
        <dbReference type="Pfam" id="PF07853"/>
    </source>
</evidence>